<dbReference type="InterPro" id="IPR001227">
    <property type="entry name" value="Ac_transferase_dom_sf"/>
</dbReference>
<dbReference type="SMART" id="SM00822">
    <property type="entry name" value="PKS_KR"/>
    <property type="match status" value="1"/>
</dbReference>
<evidence type="ECO:0000313" key="11">
    <source>
        <dbReference type="EMBL" id="KGI79485.1"/>
    </source>
</evidence>
<dbReference type="InterPro" id="IPR020806">
    <property type="entry name" value="PKS_PP-bd"/>
</dbReference>
<evidence type="ECO:0000256" key="2">
    <source>
        <dbReference type="ARBA" id="ARBA00022553"/>
    </source>
</evidence>
<feature type="domain" description="Ketosynthase family 3 (KS3)" evidence="8">
    <location>
        <begin position="7"/>
        <end position="429"/>
    </location>
</feature>
<dbReference type="Gene3D" id="3.30.70.3290">
    <property type="match status" value="1"/>
</dbReference>
<dbReference type="GO" id="GO:0004315">
    <property type="term" value="F:3-oxoacyl-[acyl-carrier-protein] synthase activity"/>
    <property type="evidence" value="ECO:0007669"/>
    <property type="project" value="InterPro"/>
</dbReference>
<dbReference type="PANTHER" id="PTHR43775:SF37">
    <property type="entry name" value="SI:DKEY-61P9.11"/>
    <property type="match status" value="1"/>
</dbReference>
<dbReference type="InterPro" id="IPR020841">
    <property type="entry name" value="PKS_Beta-ketoAc_synthase_dom"/>
</dbReference>
<dbReference type="Pfam" id="PF00698">
    <property type="entry name" value="Acyl_transf_1"/>
    <property type="match status" value="1"/>
</dbReference>
<dbReference type="NCBIfam" id="NF041183">
    <property type="entry name" value="Pks2_ls1_myc"/>
    <property type="match status" value="1"/>
</dbReference>
<dbReference type="InterPro" id="IPR013154">
    <property type="entry name" value="ADH-like_N"/>
</dbReference>
<dbReference type="Gene3D" id="3.40.47.10">
    <property type="match status" value="1"/>
</dbReference>
<dbReference type="Pfam" id="PF00109">
    <property type="entry name" value="ketoacyl-synt"/>
    <property type="match status" value="1"/>
</dbReference>
<dbReference type="SUPFAM" id="SSF52151">
    <property type="entry name" value="FabD/lysophospholipase-like"/>
    <property type="match status" value="1"/>
</dbReference>
<dbReference type="RefSeq" id="WP_043578618.1">
    <property type="nucleotide sequence ID" value="NZ_CP022752.1"/>
</dbReference>
<dbReference type="SUPFAM" id="SSF55048">
    <property type="entry name" value="Probable ACP-binding domain of malonyl-CoA ACP transacylase"/>
    <property type="match status" value="1"/>
</dbReference>
<dbReference type="Pfam" id="PF02801">
    <property type="entry name" value="Ketoacyl-synt_C"/>
    <property type="match status" value="1"/>
</dbReference>
<organism evidence="10 13">
    <name type="scientific">Actinopolyspora erythraea</name>
    <dbReference type="NCBI Taxonomy" id="414996"/>
    <lineage>
        <taxon>Bacteria</taxon>
        <taxon>Bacillati</taxon>
        <taxon>Actinomycetota</taxon>
        <taxon>Actinomycetes</taxon>
        <taxon>Actinopolysporales</taxon>
        <taxon>Actinopolysporaceae</taxon>
        <taxon>Actinopolyspora</taxon>
    </lineage>
</organism>
<evidence type="ECO:0000259" key="7">
    <source>
        <dbReference type="PROSITE" id="PS50075"/>
    </source>
</evidence>
<dbReference type="SMART" id="SM00829">
    <property type="entry name" value="PKS_ER"/>
    <property type="match status" value="1"/>
</dbReference>
<keyword evidence="5" id="KW-0511">Multifunctional enzyme</keyword>
<dbReference type="GO" id="GO:0005886">
    <property type="term" value="C:plasma membrane"/>
    <property type="evidence" value="ECO:0007669"/>
    <property type="project" value="TreeGrafter"/>
</dbReference>
<dbReference type="HOGENOM" id="CLU_000022_31_5_11"/>
<feature type="active site" description="Proton donor; for dehydratase activity" evidence="6">
    <location>
        <position position="1098"/>
    </location>
</feature>
<dbReference type="Pfam" id="PF14765">
    <property type="entry name" value="PS-DH"/>
    <property type="match status" value="1"/>
</dbReference>
<dbReference type="Proteomes" id="UP000029737">
    <property type="component" value="Unassembled WGS sequence"/>
</dbReference>
<dbReference type="Gene3D" id="3.90.180.10">
    <property type="entry name" value="Medium-chain alcohol dehydrogenases, catalytic domain"/>
    <property type="match status" value="1"/>
</dbReference>
<dbReference type="SMART" id="SM00823">
    <property type="entry name" value="PKS_PP"/>
    <property type="match status" value="1"/>
</dbReference>
<keyword evidence="3" id="KW-0808">Transferase</keyword>
<evidence type="ECO:0000256" key="3">
    <source>
        <dbReference type="ARBA" id="ARBA00022679"/>
    </source>
</evidence>
<dbReference type="InterPro" id="IPR057326">
    <property type="entry name" value="KR_dom"/>
</dbReference>
<evidence type="ECO:0000313" key="13">
    <source>
        <dbReference type="Proteomes" id="UP000215043"/>
    </source>
</evidence>
<dbReference type="SUPFAM" id="SSF50129">
    <property type="entry name" value="GroES-like"/>
    <property type="match status" value="1"/>
</dbReference>
<dbReference type="GO" id="GO:0005737">
    <property type="term" value="C:cytoplasm"/>
    <property type="evidence" value="ECO:0007669"/>
    <property type="project" value="TreeGrafter"/>
</dbReference>
<dbReference type="PROSITE" id="PS00012">
    <property type="entry name" value="PHOSPHOPANTETHEINE"/>
    <property type="match status" value="1"/>
</dbReference>
<dbReference type="FunFam" id="3.40.47.10:FF:000019">
    <property type="entry name" value="Polyketide synthase type I"/>
    <property type="match status" value="1"/>
</dbReference>
<dbReference type="Pfam" id="PF21089">
    <property type="entry name" value="PKS_DH_N"/>
    <property type="match status" value="1"/>
</dbReference>
<evidence type="ECO:0000256" key="4">
    <source>
        <dbReference type="ARBA" id="ARBA00022857"/>
    </source>
</evidence>
<gene>
    <name evidence="10" type="ORF">CDG81_17105</name>
    <name evidence="11" type="ORF">IL38_22985</name>
</gene>
<dbReference type="SUPFAM" id="SSF53901">
    <property type="entry name" value="Thiolase-like"/>
    <property type="match status" value="1"/>
</dbReference>
<dbReference type="PANTHER" id="PTHR43775">
    <property type="entry name" value="FATTY ACID SYNTHASE"/>
    <property type="match status" value="1"/>
</dbReference>
<name>A0A099D2G5_9ACTN</name>
<dbReference type="InterPro" id="IPR014031">
    <property type="entry name" value="Ketoacyl_synth_C"/>
</dbReference>
<keyword evidence="12" id="KW-1185">Reference proteome</keyword>
<dbReference type="PROSITE" id="PS52019">
    <property type="entry name" value="PKS_MFAS_DH"/>
    <property type="match status" value="1"/>
</dbReference>
<dbReference type="EMBL" id="JPMV01000044">
    <property type="protein sequence ID" value="KGI79485.1"/>
    <property type="molecule type" value="Genomic_DNA"/>
</dbReference>
<dbReference type="InterPro" id="IPR018201">
    <property type="entry name" value="Ketoacyl_synth_AS"/>
</dbReference>
<dbReference type="SMART" id="SM01294">
    <property type="entry name" value="PKS_PP_betabranch"/>
    <property type="match status" value="1"/>
</dbReference>
<dbReference type="InterPro" id="IPR049552">
    <property type="entry name" value="PKS_DH_N"/>
</dbReference>
<dbReference type="InterPro" id="IPR006162">
    <property type="entry name" value="Ppantetheine_attach_site"/>
</dbReference>
<dbReference type="InterPro" id="IPR013968">
    <property type="entry name" value="PKS_KR"/>
</dbReference>
<dbReference type="EMBL" id="CP022752">
    <property type="protein sequence ID" value="ASU81213.1"/>
    <property type="molecule type" value="Genomic_DNA"/>
</dbReference>
<dbReference type="Gene3D" id="3.10.129.110">
    <property type="entry name" value="Polyketide synthase dehydratase"/>
    <property type="match status" value="1"/>
</dbReference>
<dbReference type="InterPro" id="IPR016036">
    <property type="entry name" value="Malonyl_transacylase_ACP-bd"/>
</dbReference>
<dbReference type="InterPro" id="IPR014030">
    <property type="entry name" value="Ketoacyl_synth_N"/>
</dbReference>
<dbReference type="GO" id="GO:0004312">
    <property type="term" value="F:fatty acid synthase activity"/>
    <property type="evidence" value="ECO:0007669"/>
    <property type="project" value="TreeGrafter"/>
</dbReference>
<accession>A0A099D2G5</accession>
<dbReference type="OrthoDB" id="9778690at2"/>
<dbReference type="InterPro" id="IPR042104">
    <property type="entry name" value="PKS_dehydratase_sf"/>
</dbReference>
<dbReference type="InterPro" id="IPR009081">
    <property type="entry name" value="PP-bd_ACP"/>
</dbReference>
<dbReference type="InterPro" id="IPR036736">
    <property type="entry name" value="ACP-like_sf"/>
</dbReference>
<dbReference type="InterPro" id="IPR036291">
    <property type="entry name" value="NAD(P)-bd_dom_sf"/>
</dbReference>
<dbReference type="SUPFAM" id="SSF47336">
    <property type="entry name" value="ACP-like"/>
    <property type="match status" value="1"/>
</dbReference>
<dbReference type="Gene3D" id="3.40.366.10">
    <property type="entry name" value="Malonyl-Coenzyme A Acyl Carrier Protein, domain 2"/>
    <property type="match status" value="1"/>
</dbReference>
<dbReference type="SMART" id="SM00825">
    <property type="entry name" value="PKS_KS"/>
    <property type="match status" value="1"/>
</dbReference>
<dbReference type="InterPro" id="IPR053386">
    <property type="entry name" value="MBFA_synthase"/>
</dbReference>
<dbReference type="GO" id="GO:0071770">
    <property type="term" value="P:DIM/DIP cell wall layer assembly"/>
    <property type="evidence" value="ECO:0007669"/>
    <property type="project" value="TreeGrafter"/>
</dbReference>
<feature type="region of interest" description="C-terminal hotdog fold" evidence="6">
    <location>
        <begin position="1034"/>
        <end position="1183"/>
    </location>
</feature>
<feature type="domain" description="PKS/mFAS DH" evidence="9">
    <location>
        <begin position="896"/>
        <end position="1183"/>
    </location>
</feature>
<sequence>METSSEGDPIAVIGVGCRYPGGVDSPTALWEFVARGGDAVSEVPADRWDMARIYDPEPGVPGRSVSRWGGFLADPYGFDADYFRIPADEAEHMDPQHRILLEVACEALEHAGMAPSALRGSDTGVYAGLSYYDYALLASEWGRGAEPYTFSGGAHSVAAGRISYLLGLTGPAIAVDTACSSSLSAVHLACQSLRDGESGMAVAGGVALHLSPAGMVAASGLGMLSPQGRCAAFDQEADGFVRAEGCGVVVLKRLVDAVRDGDRMLAVLRGTAMNQDGRSEGLMAPHAPAQEAVQQAALSVGGVDPATVGMIEAHGTGTPVGDPIEFAALDRVYGRGSQPCALGSVKTNLGHTEAAAGVVGLIKAVLAVEHGLVPASLHFRELNPDIDAEGSRLFVPTEPTPWPVAEGPRRAAVSSYGVSGTNAHAVVEQAPPAAAVPAEPSTVNAQSPALFVVSASTPAALTTSAGRIADWLENEGRHAALADVASTLDCHREHRKHRLAVVAGTHEELTTRLRCAQADADDPAVVRGAAVGDGQEPVWLFSGQGSQWSGMGRELLACDEAFAAVVEELEPLIAAESGFSVTDALRGMRDPVGVAQIQPTLFAMQVGLAAAWRARGVRPGAVIGHSMGEAAAAVVAGALSVADGARVVCRRAALMSRVAGRGAMASVSLPAARVAADIDAADARDVVIGVVASPTSTVVSGDTAQVRALLADWERRGETTREVAVDVASHSPQLDSILTEMSHALADLDPAEPTRTTFYSTVADDPCRTPTFDAQYWVDNLRGTVRFHHAVEAALADGHRVFTELSSHPLLTHAVTDTAEHSAITVEMLPSLLRDQRLPHGLLPRVAAAHCAGAAVDFQAMMGSGSLVDVPLPVWDHQQLILESRARPRAVGEGEHPLLGVHVSPPGEPDEHLWRGDVGLEAHPWLADHRVQGLPAFPGAGYVELALAAGTRIFGGSAVEIRDIGFEQMLFLDQHTPLYTVATQVRPERARLAVFTTDDDGGEHIRRASATLHSLAPEEAPASLDIAGLREKHPDGVDPVELRDLMRRHGLEMGPAFSAIDSLGSAQNDAASLLADVRLPAAVRTGSGDFDVHPVLLDACFQSLLGMPGRTASHLRSGLFLPQGIDRVRQFGQVEGARYCLAWPQFLDSTTAVIDMIIANAHGTVLLAIEGLRAGVRAEQVFTVNWRDAGPATSPETTAQDTSWLVIGEDTDDGLTQRLAEVLREQAGQCLLHTAALDSDGDHQVRDAVAARLQNGPCHGVVLLCPPTPAGHEESSRERARDRVRRLARVSGALAEADNEHLPRLHIVTRGAQHVPDCAEPVITEHAGLRGMLRVLGTEHPSLRPAHLDIDAATTAEQVAAHLMADTDEDEVAYRGGRQYLARLQPAPLHEEDRRTTTAHFDRDGVVAELRVPGDPDTLELVARPRQAAGPGEVEVAVHAAGLNFVDALSVMGANPTDDDVPPLGPDMAGVVVDVGDQVTDLEVGDRVMGLSYRRGGTWGTFVTSDAALCVPVPQQASMEQAAALPAVYLTAWYGLVHRAGLQAGERVLIHAATGGVGLVAVAIATMLGAEVYATAGTERKRAHLRELGITHVYDSRSLDFADHIRHDTAGAGIDVVLNSLTGAAQRESLDLLAVDGRFVEIGKKDIYGDTKLGLYPFRRNISVFSVDIALMTGVKPAQLGDMLREIAQHIDAGQLPLLPTTSHPLEEAGTAVRVMAAAEHIGKLVLTVPRTDTTRIPIPARYAPLARSDGSYLITGGLGALGLLMAEHLATNGAGRIVLNARSQPGKHVEDILRRLREAGTEVHIELGDIAEADTAARLVTTATATGLPLRGVLHAAALVEDAAITNITGDQLARNWAPKVHGAWHLHQTSLDQPLDWFCCFSSFAALTGHRGQGAYAAANSWLDAFTHWRRTQGLTAHCIAWGAWAQLGRGAFLEHTEGIASIDPHDGVRAFDQLLRHDRAYAGYAPDHHQPWIDDLARRSPFAAAYAPHHSDTAQAEHATLQELRELPPADRPAHLQQHLARTVSQIVRTTVDPDRAFKDYGLDSLGGLELRTRLEKTLGLRVSVKTLAAHSTARTLTDYLMTQLALDTDASTVTTS</sequence>
<dbReference type="InterPro" id="IPR020843">
    <property type="entry name" value="ER"/>
</dbReference>
<dbReference type="Proteomes" id="UP000215043">
    <property type="component" value="Chromosome"/>
</dbReference>
<dbReference type="eggNOG" id="COG0604">
    <property type="taxonomic scope" value="Bacteria"/>
</dbReference>
<dbReference type="SMART" id="SM00826">
    <property type="entry name" value="PKS_DH"/>
    <property type="match status" value="1"/>
</dbReference>
<keyword evidence="1" id="KW-0596">Phosphopantetheine</keyword>
<dbReference type="GO" id="GO:0006633">
    <property type="term" value="P:fatty acid biosynthetic process"/>
    <property type="evidence" value="ECO:0007669"/>
    <property type="project" value="InterPro"/>
</dbReference>
<dbReference type="Pfam" id="PF08240">
    <property type="entry name" value="ADH_N"/>
    <property type="match status" value="1"/>
</dbReference>
<dbReference type="InterPro" id="IPR014043">
    <property type="entry name" value="Acyl_transferase_dom"/>
</dbReference>
<feature type="domain" description="Carrier" evidence="7">
    <location>
        <begin position="2013"/>
        <end position="2088"/>
    </location>
</feature>
<keyword evidence="4" id="KW-0521">NADP</keyword>
<dbReference type="PROSITE" id="PS50075">
    <property type="entry name" value="CARRIER"/>
    <property type="match status" value="1"/>
</dbReference>
<evidence type="ECO:0000313" key="10">
    <source>
        <dbReference type="EMBL" id="ASU81213.1"/>
    </source>
</evidence>
<evidence type="ECO:0000259" key="8">
    <source>
        <dbReference type="PROSITE" id="PS52004"/>
    </source>
</evidence>
<dbReference type="SUPFAM" id="SSF51735">
    <property type="entry name" value="NAD(P)-binding Rossmann-fold domains"/>
    <property type="match status" value="3"/>
</dbReference>
<reference evidence="11 12" key="1">
    <citation type="journal article" date="2014" name="PLoS ONE">
        <title>Identification and Characterization of a New Erythromycin Biosynthetic Gene Cluster in Actinopolyspora erythraea YIM90600, a Novel Erythronolide-Producing Halophilic Actinomycete Isolated from Salt Field.</title>
        <authorList>
            <person name="Chen D."/>
            <person name="Feng J."/>
            <person name="Huang L."/>
            <person name="Zhang Q."/>
            <person name="Wu J."/>
            <person name="Zhu X."/>
            <person name="Duan Y."/>
            <person name="Xu Z."/>
        </authorList>
    </citation>
    <scope>NUCLEOTIDE SEQUENCE [LARGE SCALE GENOMIC DNA]</scope>
    <source>
        <strain evidence="11 12">YIM90600</strain>
    </source>
</reference>
<dbReference type="Gene3D" id="3.40.50.720">
    <property type="entry name" value="NAD(P)-binding Rossmann-like Domain"/>
    <property type="match status" value="3"/>
</dbReference>
<dbReference type="Pfam" id="PF00550">
    <property type="entry name" value="PP-binding"/>
    <property type="match status" value="1"/>
</dbReference>
<dbReference type="InterPro" id="IPR020807">
    <property type="entry name" value="PKS_DH"/>
</dbReference>
<evidence type="ECO:0000259" key="9">
    <source>
        <dbReference type="PROSITE" id="PS52019"/>
    </source>
</evidence>
<proteinExistence type="predicted"/>
<evidence type="ECO:0000256" key="1">
    <source>
        <dbReference type="ARBA" id="ARBA00022450"/>
    </source>
</evidence>
<feature type="region of interest" description="N-terminal hotdog fold" evidence="6">
    <location>
        <begin position="896"/>
        <end position="1019"/>
    </location>
</feature>
<dbReference type="eggNOG" id="COG3321">
    <property type="taxonomic scope" value="Bacteria"/>
</dbReference>
<dbReference type="PROSITE" id="PS52004">
    <property type="entry name" value="KS3_2"/>
    <property type="match status" value="1"/>
</dbReference>
<evidence type="ECO:0000256" key="5">
    <source>
        <dbReference type="ARBA" id="ARBA00023268"/>
    </source>
</evidence>
<keyword evidence="2" id="KW-0597">Phosphoprotein</keyword>
<dbReference type="Pfam" id="PF16197">
    <property type="entry name" value="KAsynt_C_assoc"/>
    <property type="match status" value="1"/>
</dbReference>
<dbReference type="KEGG" id="aey:CDG81_17105"/>
<dbReference type="Pfam" id="PF13602">
    <property type="entry name" value="ADH_zinc_N_2"/>
    <property type="match status" value="1"/>
</dbReference>
<dbReference type="InterPro" id="IPR016039">
    <property type="entry name" value="Thiolase-like"/>
</dbReference>
<evidence type="ECO:0000313" key="12">
    <source>
        <dbReference type="Proteomes" id="UP000029737"/>
    </source>
</evidence>
<dbReference type="Gene3D" id="1.10.1200.10">
    <property type="entry name" value="ACP-like"/>
    <property type="match status" value="1"/>
</dbReference>
<dbReference type="SMART" id="SM00827">
    <property type="entry name" value="PKS_AT"/>
    <property type="match status" value="1"/>
</dbReference>
<reference evidence="10 13" key="2">
    <citation type="submission" date="2017-08" db="EMBL/GenBank/DDBJ databases">
        <title>The complete genome sequence of moderately halophilic actinomycete Actinopolyspora erythraea YIM 90600, the producer of novel erythromycin, novel actinopolysporins A-C and tubercidin.</title>
        <authorList>
            <person name="Yin M."/>
            <person name="Tang S."/>
        </authorList>
    </citation>
    <scope>NUCLEOTIDE SEQUENCE [LARGE SCALE GENOMIC DNA]</scope>
    <source>
        <strain evidence="10 13">YIM 90600</strain>
    </source>
</reference>
<feature type="active site" description="Proton acceptor; for dehydratase activity" evidence="6">
    <location>
        <position position="929"/>
    </location>
</feature>
<dbReference type="CDD" id="cd05195">
    <property type="entry name" value="enoyl_red"/>
    <property type="match status" value="1"/>
</dbReference>
<dbReference type="InterPro" id="IPR049900">
    <property type="entry name" value="PKS_mFAS_DH"/>
</dbReference>
<dbReference type="CDD" id="cd00833">
    <property type="entry name" value="PKS"/>
    <property type="match status" value="1"/>
</dbReference>
<dbReference type="PROSITE" id="PS00606">
    <property type="entry name" value="KS3_1"/>
    <property type="match status" value="1"/>
</dbReference>
<dbReference type="InterPro" id="IPR032821">
    <property type="entry name" value="PKS_assoc"/>
</dbReference>
<dbReference type="InterPro" id="IPR049551">
    <property type="entry name" value="PKS_DH_C"/>
</dbReference>
<evidence type="ECO:0000256" key="6">
    <source>
        <dbReference type="PROSITE-ProRule" id="PRU01363"/>
    </source>
</evidence>
<dbReference type="InterPro" id="IPR050091">
    <property type="entry name" value="PKS_NRPS_Biosynth_Enz"/>
</dbReference>
<dbReference type="GO" id="GO:0016491">
    <property type="term" value="F:oxidoreductase activity"/>
    <property type="evidence" value="ECO:0007669"/>
    <property type="project" value="InterPro"/>
</dbReference>
<protein>
    <submittedName>
        <fullName evidence="10">Type I polyketide synthase</fullName>
    </submittedName>
</protein>
<dbReference type="Pfam" id="PF08659">
    <property type="entry name" value="KR"/>
    <property type="match status" value="1"/>
</dbReference>
<dbReference type="FunFam" id="3.40.50.720:FF:000209">
    <property type="entry name" value="Polyketide synthase Pks12"/>
    <property type="match status" value="1"/>
</dbReference>
<dbReference type="InterPro" id="IPR011032">
    <property type="entry name" value="GroES-like_sf"/>
</dbReference>
<dbReference type="GO" id="GO:0031177">
    <property type="term" value="F:phosphopantetheine binding"/>
    <property type="evidence" value="ECO:0007669"/>
    <property type="project" value="InterPro"/>
</dbReference>
<dbReference type="InterPro" id="IPR016035">
    <property type="entry name" value="Acyl_Trfase/lysoPLipase"/>
</dbReference>
<dbReference type="FunFam" id="3.30.70.250:FF:000003">
    <property type="entry name" value="Polyketide beta-ketoacyl synthase Pks3"/>
    <property type="match status" value="1"/>
</dbReference>